<dbReference type="EC" id="5.3.1.23" evidence="5"/>
<dbReference type="EMBL" id="AMRJ01000037">
    <property type="protein sequence ID" value="EKF73048.1"/>
    <property type="molecule type" value="Genomic_DNA"/>
</dbReference>
<dbReference type="eggNOG" id="COG0182">
    <property type="taxonomic scope" value="Bacteria"/>
</dbReference>
<dbReference type="FunFam" id="1.20.120.420:FF:000003">
    <property type="entry name" value="Methylthioribose-1-phosphate isomerase"/>
    <property type="match status" value="1"/>
</dbReference>
<dbReference type="InterPro" id="IPR042529">
    <property type="entry name" value="IF_2B-like_C"/>
</dbReference>
<dbReference type="STRING" id="1177179.A11A3_15617"/>
<sequence length="343" mass="35871">MPIESAAIRWSGDRLALLDQRALPHESRWLTISDARSAADAIRDMVVRGAPAIGITAAYGLAMEAANQGDNVSLASLKNAIATLAASRPTAVNLFWALERLERVAGTLTGTALVEALNADAEAIHREDLAANQRMGELGAALLPQDSVVYTHCNTGALATGGHGTALGIVRSAWQQGRIRGVVAGETRPWLQGARLTSWELLNDNIPVTLVADSAAGLMMQQGKVQAVVVGADRITANGDTANKIGTYNLAVLARHHGLPFIVAAPLSTLDPALDNGSLIEIEERDGAEVRSIQGKAVAPAGCPAYNPAFDVTPAALITAIVTERGVIENPDCERIAAHLASV</sequence>
<dbReference type="PATRIC" id="fig|1177179.3.peg.3074"/>
<dbReference type="FunFam" id="3.40.50.10470:FF:000006">
    <property type="entry name" value="Methylthioribose-1-phosphate isomerase"/>
    <property type="match status" value="1"/>
</dbReference>
<organism evidence="6 7">
    <name type="scientific">Alcanivorax hongdengensis A-11-3</name>
    <dbReference type="NCBI Taxonomy" id="1177179"/>
    <lineage>
        <taxon>Bacteria</taxon>
        <taxon>Pseudomonadati</taxon>
        <taxon>Pseudomonadota</taxon>
        <taxon>Gammaproteobacteria</taxon>
        <taxon>Oceanospirillales</taxon>
        <taxon>Alcanivoracaceae</taxon>
        <taxon>Alcanivorax</taxon>
    </lineage>
</organism>
<evidence type="ECO:0000256" key="1">
    <source>
        <dbReference type="ARBA" id="ARBA00023235"/>
    </source>
</evidence>
<gene>
    <name evidence="5" type="primary">mtnA</name>
    <name evidence="6" type="ORF">A11A3_15617</name>
</gene>
<comment type="catalytic activity">
    <reaction evidence="3">
        <text>5-(methylsulfanyl)-alpha-D-ribose 1-phosphate = 5-(methylsulfanyl)-D-ribulose 1-phosphate</text>
        <dbReference type="Rhea" id="RHEA:19989"/>
        <dbReference type="ChEBI" id="CHEBI:58533"/>
        <dbReference type="ChEBI" id="CHEBI:58548"/>
        <dbReference type="EC" id="5.3.1.23"/>
    </reaction>
    <physiologicalReaction direction="left-to-right" evidence="3">
        <dbReference type="Rhea" id="RHEA:19990"/>
    </physiologicalReaction>
</comment>
<dbReference type="Pfam" id="PF01008">
    <property type="entry name" value="IF-2B"/>
    <property type="match status" value="1"/>
</dbReference>
<dbReference type="InterPro" id="IPR027363">
    <property type="entry name" value="M1Pi_N"/>
</dbReference>
<reference evidence="6 7" key="1">
    <citation type="journal article" date="2012" name="J. Bacteriol.">
        <title>Genome Sequence of the Alkane-Degrading Bacterium Alcanivorax hongdengensis Type Strain A-11-3.</title>
        <authorList>
            <person name="Lai Q."/>
            <person name="Shao Z."/>
        </authorList>
    </citation>
    <scope>NUCLEOTIDE SEQUENCE [LARGE SCALE GENOMIC DNA]</scope>
    <source>
        <strain evidence="6 7">A-11-3</strain>
    </source>
</reference>
<keyword evidence="6" id="KW-0648">Protein biosynthesis</keyword>
<dbReference type="NCBIfam" id="TIGR00512">
    <property type="entry name" value="salvage_mtnA"/>
    <property type="match status" value="1"/>
</dbReference>
<dbReference type="InterPro" id="IPR037171">
    <property type="entry name" value="NagB/RpiA_transferase-like"/>
</dbReference>
<name>L0W8K3_9GAMM</name>
<keyword evidence="5" id="KW-0028">Amino-acid biosynthesis</keyword>
<dbReference type="Gene3D" id="1.20.120.420">
    <property type="entry name" value="translation initiation factor eif-2b, domain 1"/>
    <property type="match status" value="1"/>
</dbReference>
<feature type="binding site" evidence="5">
    <location>
        <position position="192"/>
    </location>
    <ligand>
        <name>substrate</name>
    </ligand>
</feature>
<comment type="catalytic activity">
    <reaction evidence="2">
        <text>5-deoxy-alpha-D-ribose 1-phosphate = 5-deoxy-D-ribulose 1-phosphate</text>
        <dbReference type="Rhea" id="RHEA:61296"/>
        <dbReference type="ChEBI" id="CHEBI:58749"/>
        <dbReference type="ChEBI" id="CHEBI:144504"/>
    </reaction>
    <physiologicalReaction direction="left-to-right" evidence="2">
        <dbReference type="Rhea" id="RHEA:61297"/>
    </physiologicalReaction>
</comment>
<comment type="function">
    <text evidence="4">Catalyzes the interconversion of methylthioribose-1-phosphate (MTR-1-P) into methylthioribulose-1-phosphate (MTRu-1-P). Also catalyzes the interconversion of 5-deoxyribose 1-phosphate and 5-deoxyribulose 1-phosphate. Part of a bifunctional DHAP-shunt salvage pathway for SAM by-products.</text>
</comment>
<feature type="site" description="Transition state stabilizer" evidence="5">
    <location>
        <position position="153"/>
    </location>
</feature>
<dbReference type="SUPFAM" id="SSF100950">
    <property type="entry name" value="NagB/RpiA/CoA transferase-like"/>
    <property type="match status" value="1"/>
</dbReference>
<dbReference type="GO" id="GO:0003743">
    <property type="term" value="F:translation initiation factor activity"/>
    <property type="evidence" value="ECO:0007669"/>
    <property type="project" value="UniProtKB-KW"/>
</dbReference>
<feature type="binding site" evidence="5">
    <location>
        <position position="88"/>
    </location>
    <ligand>
        <name>substrate</name>
    </ligand>
</feature>
<dbReference type="Proteomes" id="UP000010164">
    <property type="component" value="Unassembled WGS sequence"/>
</dbReference>
<dbReference type="NCBIfam" id="TIGR00524">
    <property type="entry name" value="eIF-2B_rel"/>
    <property type="match status" value="1"/>
</dbReference>
<proteinExistence type="inferred from homology"/>
<dbReference type="RefSeq" id="WP_008930290.1">
    <property type="nucleotide sequence ID" value="NZ_AMRJ01000037.1"/>
</dbReference>
<evidence type="ECO:0000256" key="4">
    <source>
        <dbReference type="ARBA" id="ARBA00058145"/>
    </source>
</evidence>
<keyword evidence="1 5" id="KW-0413">Isomerase</keyword>
<dbReference type="InterPro" id="IPR011559">
    <property type="entry name" value="Initiation_fac_2B_a/b/d"/>
</dbReference>
<comment type="caution">
    <text evidence="6">The sequence shown here is derived from an EMBL/GenBank/DDBJ whole genome shotgun (WGS) entry which is preliminary data.</text>
</comment>
<keyword evidence="6" id="KW-0396">Initiation factor</keyword>
<dbReference type="AlphaFoldDB" id="L0W8K3"/>
<evidence type="ECO:0000313" key="6">
    <source>
        <dbReference type="EMBL" id="EKF73048.1"/>
    </source>
</evidence>
<feature type="binding site" evidence="5">
    <location>
        <begin position="48"/>
        <end position="50"/>
    </location>
    <ligand>
        <name>substrate</name>
    </ligand>
</feature>
<evidence type="ECO:0000313" key="7">
    <source>
        <dbReference type="Proteomes" id="UP000010164"/>
    </source>
</evidence>
<comment type="similarity">
    <text evidence="5">Belongs to the EIF-2B alpha/beta/delta subunits family. MtnA subfamily.</text>
</comment>
<dbReference type="InterPro" id="IPR000649">
    <property type="entry name" value="IF-2B-related"/>
</dbReference>
<keyword evidence="7" id="KW-1185">Reference proteome</keyword>
<dbReference type="InterPro" id="IPR005251">
    <property type="entry name" value="IF-M1Pi"/>
</dbReference>
<evidence type="ECO:0000256" key="5">
    <source>
        <dbReference type="HAMAP-Rule" id="MF_01678"/>
    </source>
</evidence>
<dbReference type="GO" id="GO:0019509">
    <property type="term" value="P:L-methionine salvage from methylthioadenosine"/>
    <property type="evidence" value="ECO:0007669"/>
    <property type="project" value="UniProtKB-UniRule"/>
</dbReference>
<keyword evidence="5" id="KW-0486">Methionine biosynthesis</keyword>
<dbReference type="OrthoDB" id="9803436at2"/>
<feature type="active site" description="Proton donor" evidence="5">
    <location>
        <position position="233"/>
    </location>
</feature>
<feature type="binding site" evidence="5">
    <location>
        <begin position="243"/>
        <end position="244"/>
    </location>
    <ligand>
        <name>substrate</name>
    </ligand>
</feature>
<protein>
    <recommendedName>
        <fullName evidence="5">Methylthioribose-1-phosphate isomerase</fullName>
        <shortName evidence="5">M1Pi</shortName>
        <shortName evidence="5">MTR-1-P isomerase</shortName>
        <ecNumber evidence="5">5.3.1.23</ecNumber>
    </recommendedName>
    <alternativeName>
        <fullName evidence="5">S-methyl-5-thioribose-1-phosphate isomerase</fullName>
    </alternativeName>
</protein>
<evidence type="ECO:0000256" key="2">
    <source>
        <dbReference type="ARBA" id="ARBA00050906"/>
    </source>
</evidence>
<dbReference type="PANTHER" id="PTHR43475:SF1">
    <property type="entry name" value="METHYLTHIORIBOSE-1-PHOSPHATE ISOMERASE"/>
    <property type="match status" value="1"/>
</dbReference>
<comment type="pathway">
    <text evidence="5">Amino-acid biosynthesis; L-methionine biosynthesis via salvage pathway; L-methionine from S-methyl-5-thio-alpha-D-ribose 1-phosphate: step 1/6.</text>
</comment>
<dbReference type="HAMAP" id="MF_01678">
    <property type="entry name" value="Salvage_MtnA"/>
    <property type="match status" value="1"/>
</dbReference>
<dbReference type="GO" id="GO:0046523">
    <property type="term" value="F:S-methyl-5-thioribose-1-phosphate isomerase activity"/>
    <property type="evidence" value="ECO:0007669"/>
    <property type="project" value="UniProtKB-UniRule"/>
</dbReference>
<accession>L0W8K3</accession>
<evidence type="ECO:0000256" key="3">
    <source>
        <dbReference type="ARBA" id="ARBA00051169"/>
    </source>
</evidence>
<dbReference type="PANTHER" id="PTHR43475">
    <property type="entry name" value="METHYLTHIORIBOSE-1-PHOSPHATE ISOMERASE"/>
    <property type="match status" value="1"/>
</dbReference>
<dbReference type="Gene3D" id="3.40.50.10470">
    <property type="entry name" value="Translation initiation factor eif-2b, domain 2"/>
    <property type="match status" value="1"/>
</dbReference>
<dbReference type="UniPathway" id="UPA00904">
    <property type="reaction ID" value="UER00874"/>
</dbReference>
<dbReference type="NCBIfam" id="NF004326">
    <property type="entry name" value="PRK05720.1"/>
    <property type="match status" value="1"/>
</dbReference>